<comment type="caution">
    <text evidence="2">The sequence shown here is derived from an EMBL/GenBank/DDBJ whole genome shotgun (WGS) entry which is preliminary data.</text>
</comment>
<evidence type="ECO:0000313" key="3">
    <source>
        <dbReference type="Proteomes" id="UP000221165"/>
    </source>
</evidence>
<dbReference type="GeneID" id="94431540"/>
<feature type="transmembrane region" description="Helical" evidence="1">
    <location>
        <begin position="20"/>
        <end position="40"/>
    </location>
</feature>
<evidence type="ECO:0000313" key="2">
    <source>
        <dbReference type="EMBL" id="PHJ17980.1"/>
    </source>
</evidence>
<evidence type="ECO:0000256" key="1">
    <source>
        <dbReference type="SAM" id="Phobius"/>
    </source>
</evidence>
<dbReference type="AlphaFoldDB" id="A0A2C6KAP7"/>
<proteinExistence type="predicted"/>
<dbReference type="RefSeq" id="XP_067919692.1">
    <property type="nucleotide sequence ID" value="XM_068068329.1"/>
</dbReference>
<keyword evidence="1" id="KW-1133">Transmembrane helix</keyword>
<keyword evidence="1" id="KW-0472">Membrane</keyword>
<keyword evidence="1" id="KW-0812">Transmembrane</keyword>
<dbReference type="VEuPathDB" id="ToxoDB:CSUI_008193"/>
<keyword evidence="3" id="KW-1185">Reference proteome</keyword>
<dbReference type="EMBL" id="MIGC01004511">
    <property type="protein sequence ID" value="PHJ17980.1"/>
    <property type="molecule type" value="Genomic_DNA"/>
</dbReference>
<name>A0A2C6KAP7_9APIC</name>
<dbReference type="Proteomes" id="UP000221165">
    <property type="component" value="Unassembled WGS sequence"/>
</dbReference>
<organism evidence="2 3">
    <name type="scientific">Cystoisospora suis</name>
    <dbReference type="NCBI Taxonomy" id="483139"/>
    <lineage>
        <taxon>Eukaryota</taxon>
        <taxon>Sar</taxon>
        <taxon>Alveolata</taxon>
        <taxon>Apicomplexa</taxon>
        <taxon>Conoidasida</taxon>
        <taxon>Coccidia</taxon>
        <taxon>Eucoccidiorida</taxon>
        <taxon>Eimeriorina</taxon>
        <taxon>Sarcocystidae</taxon>
        <taxon>Cystoisospora</taxon>
    </lineage>
</organism>
<gene>
    <name evidence="2" type="ORF">CSUI_008193</name>
</gene>
<reference evidence="2 3" key="1">
    <citation type="journal article" date="2017" name="Int. J. Parasitol.">
        <title>The genome of the protozoan parasite Cystoisospora suis and a reverse vaccinology approach to identify vaccine candidates.</title>
        <authorList>
            <person name="Palmieri N."/>
            <person name="Shrestha A."/>
            <person name="Ruttkowski B."/>
            <person name="Beck T."/>
            <person name="Vogl C."/>
            <person name="Tomley F."/>
            <person name="Blake D.P."/>
            <person name="Joachim A."/>
        </authorList>
    </citation>
    <scope>NUCLEOTIDE SEQUENCE [LARGE SCALE GENOMIC DNA]</scope>
    <source>
        <strain evidence="2 3">Wien I</strain>
    </source>
</reference>
<feature type="non-terminal residue" evidence="2">
    <location>
        <position position="1"/>
    </location>
</feature>
<sequence>LLLLLLLLVHDLGLDRLVEYLNFSFFSPFSLFFFLPFFFFKRKKGRRTAGRVGWTGRLYGVRCHREEIEIKGRKKKDEMKDRRKK</sequence>
<protein>
    <submittedName>
        <fullName evidence="2">Uncharacterized protein</fullName>
    </submittedName>
</protein>
<accession>A0A2C6KAP7</accession>